<dbReference type="PANTHER" id="PTHR42928:SF5">
    <property type="entry name" value="BLR1237 PROTEIN"/>
    <property type="match status" value="1"/>
</dbReference>
<proteinExistence type="inferred from homology"/>
<organism evidence="2 3">
    <name type="scientific">Rhodopseudomonas palustris (strain HaA2)</name>
    <dbReference type="NCBI Taxonomy" id="316058"/>
    <lineage>
        <taxon>Bacteria</taxon>
        <taxon>Pseudomonadati</taxon>
        <taxon>Pseudomonadota</taxon>
        <taxon>Alphaproteobacteria</taxon>
        <taxon>Hyphomicrobiales</taxon>
        <taxon>Nitrobacteraceae</taxon>
        <taxon>Rhodopseudomonas</taxon>
    </lineage>
</organism>
<evidence type="ECO:0000256" key="1">
    <source>
        <dbReference type="ARBA" id="ARBA00006987"/>
    </source>
</evidence>
<dbReference type="Proteomes" id="UP000008809">
    <property type="component" value="Chromosome"/>
</dbReference>
<dbReference type="eggNOG" id="COG3181">
    <property type="taxonomic scope" value="Bacteria"/>
</dbReference>
<accession>Q2ITB6</accession>
<protein>
    <submittedName>
        <fullName evidence="2">Uncharacterized protein UPF0065</fullName>
    </submittedName>
</protein>
<evidence type="ECO:0000313" key="2">
    <source>
        <dbReference type="EMBL" id="ABD08544.1"/>
    </source>
</evidence>
<dbReference type="HOGENOM" id="CLU_045683_0_0_5"/>
<name>Q2ITB6_RHOP2</name>
<dbReference type="AlphaFoldDB" id="Q2ITB6"/>
<dbReference type="Pfam" id="PF03401">
    <property type="entry name" value="TctC"/>
    <property type="match status" value="1"/>
</dbReference>
<keyword evidence="3" id="KW-1185">Reference proteome</keyword>
<gene>
    <name evidence="2" type="ordered locus">RPB_3851</name>
</gene>
<dbReference type="PANTHER" id="PTHR42928">
    <property type="entry name" value="TRICARBOXYLATE-BINDING PROTEIN"/>
    <property type="match status" value="1"/>
</dbReference>
<dbReference type="PIRSF" id="PIRSF017082">
    <property type="entry name" value="YflP"/>
    <property type="match status" value="1"/>
</dbReference>
<dbReference type="InterPro" id="IPR042100">
    <property type="entry name" value="Bug_dom1"/>
</dbReference>
<dbReference type="Gene3D" id="3.40.190.150">
    <property type="entry name" value="Bordetella uptake gene, domain 1"/>
    <property type="match status" value="1"/>
</dbReference>
<comment type="similarity">
    <text evidence="1">Belongs to the UPF0065 (bug) family.</text>
</comment>
<dbReference type="InterPro" id="IPR005064">
    <property type="entry name" value="BUG"/>
</dbReference>
<dbReference type="RefSeq" id="WP_011442728.1">
    <property type="nucleotide sequence ID" value="NC_007778.1"/>
</dbReference>
<dbReference type="Gene3D" id="3.40.190.10">
    <property type="entry name" value="Periplasmic binding protein-like II"/>
    <property type="match status" value="1"/>
</dbReference>
<sequence>MNQIRASDAAEMRTCRGDNLGRLLHRACFGLLVAAILATPSGAGPAYPVRAITVIVPFAAGGPTDIVTHIVTDHLAKRLGQQIIVENVVGAGGTTAAIRATRAAPDGYTLLMGHMGTHGSALAAYPQLVYDPVTDFTPIGLVVRTPVLVVVRRGLPVHDLADLVRYSSKHGKAITMAHAGFGSISHATCTLFNTIGDIHPATQAFQGTGPALKALIAGRVDYMCDQIVGAAPRVGTGEVKALAISSGRRSPILPDVPTSAEAGFPDFEISAWSALFAPKATPQHIVDGLNAALAHALDDPEVRQALGSLGGEIPLADERSASTLATLIEREATRWRSLSRPAAVLDGSRVRQ</sequence>
<evidence type="ECO:0000313" key="3">
    <source>
        <dbReference type="Proteomes" id="UP000008809"/>
    </source>
</evidence>
<dbReference type="STRING" id="316058.RPB_3851"/>
<dbReference type="SUPFAM" id="SSF53850">
    <property type="entry name" value="Periplasmic binding protein-like II"/>
    <property type="match status" value="1"/>
</dbReference>
<dbReference type="EMBL" id="CP000250">
    <property type="protein sequence ID" value="ABD08544.1"/>
    <property type="molecule type" value="Genomic_DNA"/>
</dbReference>
<dbReference type="KEGG" id="rpb:RPB_3851"/>
<reference evidence="2 3" key="1">
    <citation type="submission" date="2006-01" db="EMBL/GenBank/DDBJ databases">
        <title>Complete sequence of Rhodopseudomonas palustris HaA2.</title>
        <authorList>
            <consortium name="US DOE Joint Genome Institute"/>
            <person name="Copeland A."/>
            <person name="Lucas S."/>
            <person name="Lapidus A."/>
            <person name="Barry K."/>
            <person name="Detter J.C."/>
            <person name="Glavina T."/>
            <person name="Hammon N."/>
            <person name="Israni S."/>
            <person name="Pitluck S."/>
            <person name="Chain P."/>
            <person name="Malfatti S."/>
            <person name="Shin M."/>
            <person name="Vergez L."/>
            <person name="Schmutz J."/>
            <person name="Larimer F."/>
            <person name="Land M."/>
            <person name="Hauser L."/>
            <person name="Pelletier D.A."/>
            <person name="Kyrpides N."/>
            <person name="Anderson I."/>
            <person name="Oda Y."/>
            <person name="Harwood C.S."/>
            <person name="Richardson P."/>
        </authorList>
    </citation>
    <scope>NUCLEOTIDE SEQUENCE [LARGE SCALE GENOMIC DNA]</scope>
    <source>
        <strain evidence="2 3">HaA2</strain>
    </source>
</reference>